<dbReference type="RefSeq" id="WP_344418421.1">
    <property type="nucleotide sequence ID" value="NZ_BAAANN010000011.1"/>
</dbReference>
<evidence type="ECO:0000313" key="4">
    <source>
        <dbReference type="EMBL" id="GAA1959235.1"/>
    </source>
</evidence>
<gene>
    <name evidence="4" type="ORF">GCM10009754_32110</name>
</gene>
<dbReference type="Pfam" id="PF01596">
    <property type="entry name" value="Methyltransf_3"/>
    <property type="match status" value="1"/>
</dbReference>
<dbReference type="SUPFAM" id="SSF53335">
    <property type="entry name" value="S-adenosyl-L-methionine-dependent methyltransferases"/>
    <property type="match status" value="1"/>
</dbReference>
<keyword evidence="1 4" id="KW-0489">Methyltransferase</keyword>
<evidence type="ECO:0000313" key="5">
    <source>
        <dbReference type="Proteomes" id="UP001501116"/>
    </source>
</evidence>
<comment type="caution">
    <text evidence="4">The sequence shown here is derived from an EMBL/GenBank/DDBJ whole genome shotgun (WGS) entry which is preliminary data.</text>
</comment>
<dbReference type="InterPro" id="IPR002935">
    <property type="entry name" value="SAM_O-MeTrfase"/>
</dbReference>
<evidence type="ECO:0000256" key="2">
    <source>
        <dbReference type="ARBA" id="ARBA00022679"/>
    </source>
</evidence>
<keyword evidence="2" id="KW-0808">Transferase</keyword>
<dbReference type="EMBL" id="BAAANN010000011">
    <property type="protein sequence ID" value="GAA1959235.1"/>
    <property type="molecule type" value="Genomic_DNA"/>
</dbReference>
<dbReference type="PROSITE" id="PS51682">
    <property type="entry name" value="SAM_OMT_I"/>
    <property type="match status" value="1"/>
</dbReference>
<proteinExistence type="predicted"/>
<organism evidence="4 5">
    <name type="scientific">Amycolatopsis minnesotensis</name>
    <dbReference type="NCBI Taxonomy" id="337894"/>
    <lineage>
        <taxon>Bacteria</taxon>
        <taxon>Bacillati</taxon>
        <taxon>Actinomycetota</taxon>
        <taxon>Actinomycetes</taxon>
        <taxon>Pseudonocardiales</taxon>
        <taxon>Pseudonocardiaceae</taxon>
        <taxon>Amycolatopsis</taxon>
    </lineage>
</organism>
<dbReference type="CDD" id="cd02440">
    <property type="entry name" value="AdoMet_MTases"/>
    <property type="match status" value="1"/>
</dbReference>
<dbReference type="Gene3D" id="3.40.50.150">
    <property type="entry name" value="Vaccinia Virus protein VP39"/>
    <property type="match status" value="1"/>
</dbReference>
<evidence type="ECO:0000256" key="3">
    <source>
        <dbReference type="ARBA" id="ARBA00022691"/>
    </source>
</evidence>
<keyword evidence="5" id="KW-1185">Reference proteome</keyword>
<protein>
    <submittedName>
        <fullName evidence="4">Class I SAM-dependent methyltransferase</fullName>
    </submittedName>
</protein>
<reference evidence="4 5" key="1">
    <citation type="journal article" date="2019" name="Int. J. Syst. Evol. Microbiol.">
        <title>The Global Catalogue of Microorganisms (GCM) 10K type strain sequencing project: providing services to taxonomists for standard genome sequencing and annotation.</title>
        <authorList>
            <consortium name="The Broad Institute Genomics Platform"/>
            <consortium name="The Broad Institute Genome Sequencing Center for Infectious Disease"/>
            <person name="Wu L."/>
            <person name="Ma J."/>
        </authorList>
    </citation>
    <scope>NUCLEOTIDE SEQUENCE [LARGE SCALE GENOMIC DNA]</scope>
    <source>
        <strain evidence="4 5">JCM 14545</strain>
    </source>
</reference>
<dbReference type="GO" id="GO:0008168">
    <property type="term" value="F:methyltransferase activity"/>
    <property type="evidence" value="ECO:0007669"/>
    <property type="project" value="UniProtKB-KW"/>
</dbReference>
<dbReference type="GO" id="GO:0032259">
    <property type="term" value="P:methylation"/>
    <property type="evidence" value="ECO:0007669"/>
    <property type="project" value="UniProtKB-KW"/>
</dbReference>
<dbReference type="PANTHER" id="PTHR10509">
    <property type="entry name" value="O-METHYLTRANSFERASE-RELATED"/>
    <property type="match status" value="1"/>
</dbReference>
<dbReference type="Proteomes" id="UP001501116">
    <property type="component" value="Unassembled WGS sequence"/>
</dbReference>
<keyword evidence="3" id="KW-0949">S-adenosyl-L-methionine</keyword>
<accession>A0ABN2QX20</accession>
<dbReference type="InterPro" id="IPR050362">
    <property type="entry name" value="Cation-dep_OMT"/>
</dbReference>
<dbReference type="InterPro" id="IPR029063">
    <property type="entry name" value="SAM-dependent_MTases_sf"/>
</dbReference>
<name>A0ABN2QX20_9PSEU</name>
<sequence>MGEQLAVTERLLAYLRRVSLREDDVLAELRAETALLPGGTAMQLMPEQGQLLGLLAGLTGARLVLEIGTFTGYSTVCLARALSGTGRLVTCDLSPKWPAFGLPYWERAGVADRIEVMIGDARDSLAEFRARHGPGSVDFTFIDADKAGYRRYYDEVITLTRPGGLIALDNTLFLGRVADPAAQDPDTVAIRELNEVLHADDRVDAVLLTVADGLTLARRKPLPAGQPRNGGG</sequence>
<evidence type="ECO:0000256" key="1">
    <source>
        <dbReference type="ARBA" id="ARBA00022603"/>
    </source>
</evidence>
<dbReference type="PANTHER" id="PTHR10509:SF14">
    <property type="entry name" value="CAFFEOYL-COA O-METHYLTRANSFERASE 3-RELATED"/>
    <property type="match status" value="1"/>
</dbReference>